<evidence type="ECO:0000313" key="2">
    <source>
        <dbReference type="EMBL" id="NMX95262.1"/>
    </source>
</evidence>
<dbReference type="Pfam" id="PF24745">
    <property type="entry name" value="DUF7693"/>
    <property type="match status" value="1"/>
</dbReference>
<evidence type="ECO:0000259" key="1">
    <source>
        <dbReference type="Pfam" id="PF24745"/>
    </source>
</evidence>
<feature type="domain" description="DUF7693" evidence="1">
    <location>
        <begin position="8"/>
        <end position="98"/>
    </location>
</feature>
<dbReference type="InterPro" id="IPR056110">
    <property type="entry name" value="DUF7693"/>
</dbReference>
<evidence type="ECO:0000313" key="3">
    <source>
        <dbReference type="Proteomes" id="UP000552560"/>
    </source>
</evidence>
<comment type="caution">
    <text evidence="2">The sequence shown here is derived from an EMBL/GenBank/DDBJ whole genome shotgun (WGS) entry which is preliminary data.</text>
</comment>
<organism evidence="2 3">
    <name type="scientific">Pseudomonas veronii</name>
    <dbReference type="NCBI Taxonomy" id="76761"/>
    <lineage>
        <taxon>Bacteria</taxon>
        <taxon>Pseudomonadati</taxon>
        <taxon>Pseudomonadota</taxon>
        <taxon>Gammaproteobacteria</taxon>
        <taxon>Pseudomonadales</taxon>
        <taxon>Pseudomonadaceae</taxon>
        <taxon>Pseudomonas</taxon>
    </lineage>
</organism>
<gene>
    <name evidence="2" type="ORF">HBO43_01495</name>
</gene>
<reference evidence="2 3" key="1">
    <citation type="journal article" date="2020" name="Front. Microbiol.">
        <title>Genetic Organization of the aprX-lipA2 Operon Affects the Proteolytic Potential of Pseudomonas Species in Milk.</title>
        <authorList>
            <person name="Maier C."/>
            <person name="Huptas C."/>
            <person name="von Neubeck M."/>
            <person name="Scherer S."/>
            <person name="Wenning M."/>
            <person name="Lucking G."/>
        </authorList>
    </citation>
    <scope>NUCLEOTIDE SEQUENCE [LARGE SCALE GENOMIC DNA]</scope>
    <source>
        <strain evidence="2 3">WS 4671</strain>
    </source>
</reference>
<accession>A0A0R3B315</accession>
<dbReference type="OrthoDB" id="7000909at2"/>
<name>A0A0R3B315_PSEVE</name>
<dbReference type="RefSeq" id="WP_057004397.1">
    <property type="nucleotide sequence ID" value="NZ_CP129402.1"/>
</dbReference>
<protein>
    <recommendedName>
        <fullName evidence="1">DUF7693 domain-containing protein</fullName>
    </recommendedName>
</protein>
<dbReference type="AlphaFoldDB" id="A0A0R3B315"/>
<sequence length="109" mass="11942">MTATAATVSAREAYQVLKDMALETRVISACAAADDTVSVETDGWRMVLLTQGTVLVGCQHCRSPDGRHGSLDSWQRYGTNPVALMSTWEHAQVERLLSVSQRQLHDTPV</sequence>
<proteinExistence type="predicted"/>
<dbReference type="EMBL" id="JAAQWE010000001">
    <property type="protein sequence ID" value="NMX95262.1"/>
    <property type="molecule type" value="Genomic_DNA"/>
</dbReference>
<dbReference type="Proteomes" id="UP000552560">
    <property type="component" value="Unassembled WGS sequence"/>
</dbReference>